<dbReference type="GeneID" id="87946188"/>
<organism evidence="2 3">
    <name type="scientific">Colletotrichum destructivum</name>
    <dbReference type="NCBI Taxonomy" id="34406"/>
    <lineage>
        <taxon>Eukaryota</taxon>
        <taxon>Fungi</taxon>
        <taxon>Dikarya</taxon>
        <taxon>Ascomycota</taxon>
        <taxon>Pezizomycotina</taxon>
        <taxon>Sordariomycetes</taxon>
        <taxon>Hypocreomycetidae</taxon>
        <taxon>Glomerellales</taxon>
        <taxon>Glomerellaceae</taxon>
        <taxon>Colletotrichum</taxon>
        <taxon>Colletotrichum destructivum species complex</taxon>
    </lineage>
</organism>
<dbReference type="EMBL" id="CP137310">
    <property type="protein sequence ID" value="WQF84671.1"/>
    <property type="molecule type" value="Genomic_DNA"/>
</dbReference>
<feature type="region of interest" description="Disordered" evidence="1">
    <location>
        <begin position="220"/>
        <end position="252"/>
    </location>
</feature>
<proteinExistence type="predicted"/>
<dbReference type="AlphaFoldDB" id="A0AAX4IP67"/>
<dbReference type="Proteomes" id="UP001322277">
    <property type="component" value="Chromosome 6"/>
</dbReference>
<dbReference type="KEGG" id="cdet:87946188"/>
<name>A0AAX4IP67_9PEZI</name>
<reference evidence="3" key="1">
    <citation type="journal article" date="2023" name="bioRxiv">
        <title>Complete genome of the Medicago anthracnose fungus, Colletotrichum destructivum, reveals a mini-chromosome-like region within a core chromosome.</title>
        <authorList>
            <person name="Lapalu N."/>
            <person name="Simon A."/>
            <person name="Lu A."/>
            <person name="Plaumann P.-L."/>
            <person name="Amselem J."/>
            <person name="Pigne S."/>
            <person name="Auger A."/>
            <person name="Koch C."/>
            <person name="Dallery J.-F."/>
            <person name="O'Connell R.J."/>
        </authorList>
    </citation>
    <scope>NUCLEOTIDE SEQUENCE [LARGE SCALE GENOMIC DNA]</scope>
    <source>
        <strain evidence="3">CBS 520.97</strain>
    </source>
</reference>
<sequence>MRRIACTARSLALNTCSGQLSHHVQTVYQNDARLTITRRHLQSILSIRKQHVPSNIINTLFWTRTTKGGGKYIPPLYLTFASIGPIRRGLIPDVVPCEPPRALSFSPSPEPHRDDADTKALTSWRLSPVTHKHTYTHTHTHTHTHTRPRTRKTTPSSVSCLGGNVPDHRRRSHALLNTLRVKWMASRTASIFHLSWGSVLRHANATPRHTHYTPATPRSLSLGWSERTGTTCTPPRPAAAEWGNIHRGDGRA</sequence>
<keyword evidence="3" id="KW-1185">Reference proteome</keyword>
<evidence type="ECO:0000256" key="1">
    <source>
        <dbReference type="SAM" id="MobiDB-lite"/>
    </source>
</evidence>
<evidence type="ECO:0000313" key="2">
    <source>
        <dbReference type="EMBL" id="WQF84671.1"/>
    </source>
</evidence>
<dbReference type="RefSeq" id="XP_062781895.1">
    <property type="nucleotide sequence ID" value="XM_062925844.1"/>
</dbReference>
<gene>
    <name evidence="2" type="ORF">CDEST_09685</name>
</gene>
<protein>
    <submittedName>
        <fullName evidence="2">Uncharacterized protein</fullName>
    </submittedName>
</protein>
<feature type="region of interest" description="Disordered" evidence="1">
    <location>
        <begin position="135"/>
        <end position="165"/>
    </location>
</feature>
<evidence type="ECO:0000313" key="3">
    <source>
        <dbReference type="Proteomes" id="UP001322277"/>
    </source>
</evidence>
<feature type="compositionally biased region" description="Basic residues" evidence="1">
    <location>
        <begin position="135"/>
        <end position="152"/>
    </location>
</feature>
<accession>A0AAX4IP67</accession>